<evidence type="ECO:0000259" key="2">
    <source>
        <dbReference type="Pfam" id="PF03466"/>
    </source>
</evidence>
<keyword evidence="4" id="KW-1185">Reference proteome</keyword>
<accession>A0ABX8E1T1</accession>
<dbReference type="InterPro" id="IPR005119">
    <property type="entry name" value="LysR_subst-bd"/>
</dbReference>
<organism evidence="3 4">
    <name type="scientific">Pseudomonas qingdaonensis</name>
    <dbReference type="NCBI Taxonomy" id="2056231"/>
    <lineage>
        <taxon>Bacteria</taxon>
        <taxon>Pseudomonadati</taxon>
        <taxon>Pseudomonadota</taxon>
        <taxon>Gammaproteobacteria</taxon>
        <taxon>Pseudomonadales</taxon>
        <taxon>Pseudomonadaceae</taxon>
        <taxon>Pseudomonas</taxon>
    </lineage>
</organism>
<dbReference type="EMBL" id="CP074676">
    <property type="protein sequence ID" value="QVL21415.1"/>
    <property type="molecule type" value="Genomic_DNA"/>
</dbReference>
<evidence type="ECO:0000256" key="1">
    <source>
        <dbReference type="ARBA" id="ARBA00009437"/>
    </source>
</evidence>
<evidence type="ECO:0000313" key="4">
    <source>
        <dbReference type="Proteomes" id="UP000678154"/>
    </source>
</evidence>
<sequence length="104" mass="11645">MDGKERKYGPRSLVTVNESGSYVQCALSGFGIVQAPGVILDAHLASGALVEILRPFRPRPRRVTILYPSQSHLSPVVDIFVEWLKARFPELLPTWFEPISRVNV</sequence>
<dbReference type="SUPFAM" id="SSF53850">
    <property type="entry name" value="Periplasmic binding protein-like II"/>
    <property type="match status" value="1"/>
</dbReference>
<name>A0ABX8E1T1_9PSED</name>
<reference evidence="3 4" key="1">
    <citation type="journal article" date="2016" name="J. Hazard. Mater.">
        <title>A newly isolated Pseudomonas putida S-1 strain for batch-mode-propanethiol degradation and continuous treatment of propanethiol-containing waste gas.</title>
        <authorList>
            <person name="Chen D.Z."/>
            <person name="Sun Y.M."/>
            <person name="Han L.M."/>
            <person name="Chen J."/>
            <person name="Ye J.X."/>
            <person name="Chen J.M."/>
        </authorList>
    </citation>
    <scope>NUCLEOTIDE SEQUENCE [LARGE SCALE GENOMIC DNA]</scope>
    <source>
        <strain evidence="3 4">S-1</strain>
    </source>
</reference>
<dbReference type="PANTHER" id="PTHR30537">
    <property type="entry name" value="HTH-TYPE TRANSCRIPTIONAL REGULATOR"/>
    <property type="match status" value="1"/>
</dbReference>
<dbReference type="InterPro" id="IPR058163">
    <property type="entry name" value="LysR-type_TF_proteobact-type"/>
</dbReference>
<protein>
    <recommendedName>
        <fullName evidence="2">LysR substrate-binding domain-containing protein</fullName>
    </recommendedName>
</protein>
<dbReference type="Proteomes" id="UP000678154">
    <property type="component" value="Chromosome"/>
</dbReference>
<dbReference type="Pfam" id="PF03466">
    <property type="entry name" value="LysR_substrate"/>
    <property type="match status" value="1"/>
</dbReference>
<proteinExistence type="inferred from homology"/>
<feature type="domain" description="LysR substrate-binding" evidence="2">
    <location>
        <begin position="8"/>
        <end position="88"/>
    </location>
</feature>
<comment type="similarity">
    <text evidence="1">Belongs to the LysR transcriptional regulatory family.</text>
</comment>
<evidence type="ECO:0000313" key="3">
    <source>
        <dbReference type="EMBL" id="QVL21415.1"/>
    </source>
</evidence>
<dbReference type="Gene3D" id="3.40.190.290">
    <property type="match status" value="1"/>
</dbReference>
<gene>
    <name evidence="3" type="ORF">KH389_12855</name>
</gene>
<dbReference type="PANTHER" id="PTHR30537:SF72">
    <property type="entry name" value="LYSR FAMILY TRANSCRIPTIONAL REGULATOR"/>
    <property type="match status" value="1"/>
</dbReference>